<sequence length="188" mass="21437">MNLFKSKNWSNFFGLDDSQEEDINLDAPMVDEESFEKEETQYSNEPSYAYQASEEKNATSLGQTSSTNLTNKKVVDMNAYQNVNDKNQRRQTENKRVHRKITVFEPRAYSDCKSIAQALFRKEIVIITFSAMEEFQARRVVDFVTGAIYAVDGDIQRIGEEIFICSPANVDVDSSVAQSLISTHLSNY</sequence>
<evidence type="ECO:0000256" key="3">
    <source>
        <dbReference type="ARBA" id="ARBA00023306"/>
    </source>
</evidence>
<comment type="similarity">
    <text evidence="5">Belongs to the SepF family.</text>
</comment>
<dbReference type="GO" id="GO:0000917">
    <property type="term" value="P:division septum assembly"/>
    <property type="evidence" value="ECO:0007669"/>
    <property type="project" value="UniProtKB-KW"/>
</dbReference>
<evidence type="ECO:0000256" key="6">
    <source>
        <dbReference type="SAM" id="MobiDB-lite"/>
    </source>
</evidence>
<evidence type="ECO:0000313" key="7">
    <source>
        <dbReference type="EMBL" id="SLM85359.1"/>
    </source>
</evidence>
<evidence type="ECO:0000256" key="2">
    <source>
        <dbReference type="ARBA" id="ARBA00023210"/>
    </source>
</evidence>
<comment type="subcellular location">
    <subcellularLocation>
        <location evidence="5">Cytoplasm</location>
    </subcellularLocation>
    <text evidence="5">Localizes to the division site, in a FtsZ-dependent manner.</text>
</comment>
<dbReference type="PANTHER" id="PTHR35798:SF1">
    <property type="entry name" value="CELL DIVISION PROTEIN SEPF"/>
    <property type="match status" value="1"/>
</dbReference>
<dbReference type="RefSeq" id="WP_086950996.1">
    <property type="nucleotide sequence ID" value="NZ_FWFD01000008.1"/>
</dbReference>
<dbReference type="Gene3D" id="3.30.110.150">
    <property type="entry name" value="SepF-like protein"/>
    <property type="match status" value="1"/>
</dbReference>
<keyword evidence="2 5" id="KW-0717">Septation</keyword>
<comment type="subunit">
    <text evidence="5">Homodimer. Interacts with FtsZ.</text>
</comment>
<keyword evidence="1 5" id="KW-0132">Cell division</keyword>
<dbReference type="AlphaFoldDB" id="A0A1X6WM62"/>
<dbReference type="Pfam" id="PF04472">
    <property type="entry name" value="SepF"/>
    <property type="match status" value="1"/>
</dbReference>
<dbReference type="InterPro" id="IPR007561">
    <property type="entry name" value="Cell_div_SepF/SepF-rel"/>
</dbReference>
<dbReference type="InterPro" id="IPR023052">
    <property type="entry name" value="Cell_div_SepF"/>
</dbReference>
<organism evidence="7 8">
    <name type="scientific">Vagococcus fluvialis bH819</name>
    <dbReference type="NCBI Taxonomy" id="1255619"/>
    <lineage>
        <taxon>Bacteria</taxon>
        <taxon>Bacillati</taxon>
        <taxon>Bacillota</taxon>
        <taxon>Bacilli</taxon>
        <taxon>Lactobacillales</taxon>
        <taxon>Enterococcaceae</taxon>
        <taxon>Vagococcus</taxon>
    </lineage>
</organism>
<protein>
    <recommendedName>
        <fullName evidence="5">Cell division protein SepF</fullName>
    </recommendedName>
</protein>
<evidence type="ECO:0000256" key="1">
    <source>
        <dbReference type="ARBA" id="ARBA00022618"/>
    </source>
</evidence>
<keyword evidence="5" id="KW-0963">Cytoplasm</keyword>
<dbReference type="InterPro" id="IPR038594">
    <property type="entry name" value="SepF-like_sf"/>
</dbReference>
<keyword evidence="3 5" id="KW-0131">Cell cycle</keyword>
<name>A0A1X6WM62_9ENTE</name>
<evidence type="ECO:0000313" key="8">
    <source>
        <dbReference type="Proteomes" id="UP000195918"/>
    </source>
</evidence>
<dbReference type="HAMAP" id="MF_01197">
    <property type="entry name" value="SepF"/>
    <property type="match status" value="1"/>
</dbReference>
<evidence type="ECO:0000256" key="4">
    <source>
        <dbReference type="ARBA" id="ARBA00044936"/>
    </source>
</evidence>
<dbReference type="GO" id="GO:0005737">
    <property type="term" value="C:cytoplasm"/>
    <property type="evidence" value="ECO:0007669"/>
    <property type="project" value="UniProtKB-SubCell"/>
</dbReference>
<comment type="function">
    <text evidence="4 5">Cell division protein that is part of the divisome complex and is recruited early to the Z-ring. Probably stimulates Z-ring formation, perhaps through the cross-linking of FtsZ protofilaments. Its function overlaps with FtsA.</text>
</comment>
<reference evidence="8" key="1">
    <citation type="submission" date="2017-02" db="EMBL/GenBank/DDBJ databases">
        <authorList>
            <person name="Dridi B."/>
        </authorList>
    </citation>
    <scope>NUCLEOTIDE SEQUENCE [LARGE SCALE GENOMIC DNA]</scope>
    <source>
        <strain evidence="8">bH819</strain>
    </source>
</reference>
<dbReference type="Proteomes" id="UP000195918">
    <property type="component" value="Unassembled WGS sequence"/>
</dbReference>
<evidence type="ECO:0000256" key="5">
    <source>
        <dbReference type="HAMAP-Rule" id="MF_01197"/>
    </source>
</evidence>
<dbReference type="PANTHER" id="PTHR35798">
    <property type="entry name" value="CELL DIVISION PROTEIN SEPF"/>
    <property type="match status" value="1"/>
</dbReference>
<dbReference type="EMBL" id="FWFD01000008">
    <property type="protein sequence ID" value="SLM85359.1"/>
    <property type="molecule type" value="Genomic_DNA"/>
</dbReference>
<proteinExistence type="inferred from homology"/>
<dbReference type="OrthoDB" id="9815206at2"/>
<feature type="compositionally biased region" description="Polar residues" evidence="6">
    <location>
        <begin position="58"/>
        <end position="67"/>
    </location>
</feature>
<feature type="region of interest" description="Disordered" evidence="6">
    <location>
        <begin position="39"/>
        <end position="67"/>
    </location>
</feature>
<keyword evidence="8" id="KW-1185">Reference proteome</keyword>
<accession>A0A1X6WM62</accession>
<gene>
    <name evidence="5" type="primary">sepF</name>
    <name evidence="7" type="ORF">FM121_04625</name>
</gene>
<dbReference type="GO" id="GO:0043093">
    <property type="term" value="P:FtsZ-dependent cytokinesis"/>
    <property type="evidence" value="ECO:0007669"/>
    <property type="project" value="UniProtKB-UniRule"/>
</dbReference>